<protein>
    <recommendedName>
        <fullName evidence="2">CS domain-containing protein</fullName>
    </recommendedName>
</protein>
<name>A0AAD9LDP4_BABDI</name>
<feature type="signal peptide" evidence="1">
    <location>
        <begin position="1"/>
        <end position="22"/>
    </location>
</feature>
<feature type="domain" description="CS" evidence="2">
    <location>
        <begin position="98"/>
        <end position="202"/>
    </location>
</feature>
<keyword evidence="1" id="KW-0732">Signal</keyword>
<evidence type="ECO:0000259" key="2">
    <source>
        <dbReference type="PROSITE" id="PS51203"/>
    </source>
</evidence>
<accession>A0AAD9LDP4</accession>
<evidence type="ECO:0000256" key="1">
    <source>
        <dbReference type="SAM" id="SignalP"/>
    </source>
</evidence>
<gene>
    <name evidence="3" type="ORF">X943_000784</name>
</gene>
<reference evidence="3" key="1">
    <citation type="journal article" date="2014" name="Nucleic Acids Res.">
        <title>The evolutionary dynamics of variant antigen genes in Babesia reveal a history of genomic innovation underlying host-parasite interaction.</title>
        <authorList>
            <person name="Jackson A.P."/>
            <person name="Otto T.D."/>
            <person name="Darby A."/>
            <person name="Ramaprasad A."/>
            <person name="Xia D."/>
            <person name="Echaide I.E."/>
            <person name="Farber M."/>
            <person name="Gahlot S."/>
            <person name="Gamble J."/>
            <person name="Gupta D."/>
            <person name="Gupta Y."/>
            <person name="Jackson L."/>
            <person name="Malandrin L."/>
            <person name="Malas T.B."/>
            <person name="Moussa E."/>
            <person name="Nair M."/>
            <person name="Reid A.J."/>
            <person name="Sanders M."/>
            <person name="Sharma J."/>
            <person name="Tracey A."/>
            <person name="Quail M.A."/>
            <person name="Weir W."/>
            <person name="Wastling J.M."/>
            <person name="Hall N."/>
            <person name="Willadsen P."/>
            <person name="Lingelbach K."/>
            <person name="Shiels B."/>
            <person name="Tait A."/>
            <person name="Berriman M."/>
            <person name="Allred D.R."/>
            <person name="Pain A."/>
        </authorList>
    </citation>
    <scope>NUCLEOTIDE SEQUENCE</scope>
    <source>
        <strain evidence="3">1802A</strain>
    </source>
</reference>
<proteinExistence type="predicted"/>
<dbReference type="Proteomes" id="UP001195914">
    <property type="component" value="Unassembled WGS sequence"/>
</dbReference>
<reference evidence="3" key="2">
    <citation type="submission" date="2021-05" db="EMBL/GenBank/DDBJ databases">
        <authorList>
            <person name="Pain A."/>
        </authorList>
    </citation>
    <scope>NUCLEOTIDE SEQUENCE</scope>
    <source>
        <strain evidence="3">1802A</strain>
    </source>
</reference>
<evidence type="ECO:0000313" key="3">
    <source>
        <dbReference type="EMBL" id="KAK1932783.1"/>
    </source>
</evidence>
<keyword evidence="4" id="KW-1185">Reference proteome</keyword>
<comment type="caution">
    <text evidence="3">The sequence shown here is derived from an EMBL/GenBank/DDBJ whole genome shotgun (WGS) entry which is preliminary data.</text>
</comment>
<organism evidence="3 4">
    <name type="scientific">Babesia divergens</name>
    <dbReference type="NCBI Taxonomy" id="32595"/>
    <lineage>
        <taxon>Eukaryota</taxon>
        <taxon>Sar</taxon>
        <taxon>Alveolata</taxon>
        <taxon>Apicomplexa</taxon>
        <taxon>Aconoidasida</taxon>
        <taxon>Piroplasmida</taxon>
        <taxon>Babesiidae</taxon>
        <taxon>Babesia</taxon>
    </lineage>
</organism>
<dbReference type="Gene3D" id="2.60.40.790">
    <property type="match status" value="1"/>
</dbReference>
<sequence length="239" mass="27207">MKVITALYAAICAALFQSTADASCFNCKAVQYKDMEELVSSTRAKYVPNETRYVDTDEGDMTAGIDLSYKVRSTIDKVNRESSALLQLLNKHYDEPDVVNVAFQWAESPTEVFLAVKFSNRWSSPDKQIGALVVTNESLDVDGNMLKYSSTGTQSDKLKVYQLVLELYDDVISKETRVTPVSMGRFTITLTKARPAVWNRLTKRNEKIPNQQIWWEMKDKHQEACDKFTEESTDENNEL</sequence>
<dbReference type="InterPro" id="IPR008978">
    <property type="entry name" value="HSP20-like_chaperone"/>
</dbReference>
<dbReference type="SUPFAM" id="SSF49764">
    <property type="entry name" value="HSP20-like chaperones"/>
    <property type="match status" value="1"/>
</dbReference>
<dbReference type="AlphaFoldDB" id="A0AAD9LDP4"/>
<feature type="chain" id="PRO_5042080624" description="CS domain-containing protein" evidence="1">
    <location>
        <begin position="23"/>
        <end position="239"/>
    </location>
</feature>
<dbReference type="PROSITE" id="PS51203">
    <property type="entry name" value="CS"/>
    <property type="match status" value="1"/>
</dbReference>
<evidence type="ECO:0000313" key="4">
    <source>
        <dbReference type="Proteomes" id="UP001195914"/>
    </source>
</evidence>
<dbReference type="EMBL" id="JAHBMH010000073">
    <property type="protein sequence ID" value="KAK1932783.1"/>
    <property type="molecule type" value="Genomic_DNA"/>
</dbReference>
<dbReference type="InterPro" id="IPR007052">
    <property type="entry name" value="CS_dom"/>
</dbReference>